<keyword evidence="1" id="KW-0677">Repeat</keyword>
<gene>
    <name evidence="3" type="primary">PIP5K8</name>
    <name evidence="3" type="ORF">SNEC2469_LOCUS15946</name>
</gene>
<dbReference type="InterPro" id="IPR003409">
    <property type="entry name" value="MORN"/>
</dbReference>
<feature type="region of interest" description="Disordered" evidence="2">
    <location>
        <begin position="428"/>
        <end position="461"/>
    </location>
</feature>
<name>A0A812U5F3_9DINO</name>
<reference evidence="3" key="1">
    <citation type="submission" date="2021-02" db="EMBL/GenBank/DDBJ databases">
        <authorList>
            <person name="Dougan E. K."/>
            <person name="Rhodes N."/>
            <person name="Thang M."/>
            <person name="Chan C."/>
        </authorList>
    </citation>
    <scope>NUCLEOTIDE SEQUENCE</scope>
</reference>
<accession>A0A812U5F3</accession>
<protein>
    <submittedName>
        <fullName evidence="3">PIP5K8 protein</fullName>
    </submittedName>
</protein>
<evidence type="ECO:0000256" key="1">
    <source>
        <dbReference type="ARBA" id="ARBA00022737"/>
    </source>
</evidence>
<evidence type="ECO:0000313" key="4">
    <source>
        <dbReference type="Proteomes" id="UP000601435"/>
    </source>
</evidence>
<organism evidence="3 4">
    <name type="scientific">Symbiodinium necroappetens</name>
    <dbReference type="NCBI Taxonomy" id="1628268"/>
    <lineage>
        <taxon>Eukaryota</taxon>
        <taxon>Sar</taxon>
        <taxon>Alveolata</taxon>
        <taxon>Dinophyceae</taxon>
        <taxon>Suessiales</taxon>
        <taxon>Symbiodiniaceae</taxon>
        <taxon>Symbiodinium</taxon>
    </lineage>
</organism>
<dbReference type="PANTHER" id="PTHR43215:SF14">
    <property type="entry name" value="RADIAL SPOKE HEAD 1 HOMOLOG"/>
    <property type="match status" value="1"/>
</dbReference>
<feature type="compositionally biased region" description="Low complexity" evidence="2">
    <location>
        <begin position="1121"/>
        <end position="1131"/>
    </location>
</feature>
<dbReference type="OrthoDB" id="409586at2759"/>
<evidence type="ECO:0000313" key="3">
    <source>
        <dbReference type="EMBL" id="CAE7553306.1"/>
    </source>
</evidence>
<dbReference type="EMBL" id="CAJNJA010026019">
    <property type="protein sequence ID" value="CAE7553306.1"/>
    <property type="molecule type" value="Genomic_DNA"/>
</dbReference>
<feature type="compositionally biased region" description="Low complexity" evidence="2">
    <location>
        <begin position="1155"/>
        <end position="1172"/>
    </location>
</feature>
<dbReference type="SUPFAM" id="SSF82185">
    <property type="entry name" value="Histone H3 K4-specific methyltransferase SET7/9 N-terminal domain"/>
    <property type="match status" value="2"/>
</dbReference>
<proteinExistence type="predicted"/>
<feature type="region of interest" description="Disordered" evidence="2">
    <location>
        <begin position="1121"/>
        <end position="1173"/>
    </location>
</feature>
<comment type="caution">
    <text evidence="3">The sequence shown here is derived from an EMBL/GenBank/DDBJ whole genome shotgun (WGS) entry which is preliminary data.</text>
</comment>
<evidence type="ECO:0000256" key="2">
    <source>
        <dbReference type="SAM" id="MobiDB-lite"/>
    </source>
</evidence>
<keyword evidence="4" id="KW-1185">Reference proteome</keyword>
<dbReference type="PANTHER" id="PTHR43215">
    <property type="entry name" value="RADIAL SPOKE HEAD 1 HOMOLOG"/>
    <property type="match status" value="1"/>
</dbReference>
<dbReference type="Proteomes" id="UP000601435">
    <property type="component" value="Unassembled WGS sequence"/>
</dbReference>
<dbReference type="Gene3D" id="2.20.110.10">
    <property type="entry name" value="Histone H3 K4-specific methyltransferase SET7/9 N-terminal domain"/>
    <property type="match status" value="1"/>
</dbReference>
<sequence>MSGVLSTSMLRRLCWGVALGFCGFGAAQLLRLQLSGLLCWSPKLGKFADPKTLAVTLRESAYPRPAATAWAAMAEACDGLTELRAAVPVCGPEREVLRLTDDRFSWQLKGSKKRPGKAAYEGCLFAVLPAEEALLARESFQTGPLSSTSRSARDLREIAKASCQEQEAGDPHRRKLLAEGTGGAAWQLQREHLGLLIWLERRCDAYDALKVQISEAMGHGVITDAEGWPIYDCQGQPLRDLYQYCIYQFPWRPWLQTLAGRVPGCSLTGAREPYRKGTGVLAPWVPSVAGVQELERQQINDWLSEWLVESEAASAAREELRQLRWCAQELQHAVLMEMALAVLERRSFRAPSGTPREAARASQHLEKLVTTPQPWQQQVDGLGSHEILAFLHEELLDSDDMPFYDEELVPDFLDATFGVLRFHVRGCGENPNPGAPPEPPRRPPIRVSESLSPRRPPPSRVQHAARRLQVRENMVMVKLPLKHLETMVRWLPTFGFAIPSKNVALPVAERWRPLFASFGSCPKCRDCPAASGAGTGSDNLRISSHFLALQLDSLDRLFSLLCVFLLEGPAEGSGYKGLLGLLLWPLLSALLRLRCSAAGHAGHGLQGISAASAQEVTLGRRDPQSGGLFSAFPEAIAMPAMPWLQLLLGLSLFLGKVTGFLKATDILISLLLLYQSFLRCLLPAARLFLWKILRRGPILRGWRLHLTEEWNKQAALVVLGISGSSDHPYPDYGIVQPVDKGFAGEAPNLLFVVRMLGLQLWGMQTSEVGGAQGQEAPSTNQRRLQGLRKLLVLFEPCPPGLTDARPARQGEVLDSVRHSLRFKDEIRDPIPVATTREQVVGVEELPQVVATIQIVNHLGRPWACSKHDSFFSLFLPWGLDSRRPTATSQPSPDGRGQWKHWRNETFESTKLVATWQSQLLQWLDEELAAGSLVAHGILDLLFFAGNPGRGAFEEEVDRLLVPGIFTDDCLGTRRFCDSRCFREGRILHYIIASTDLKPGRRAWRPDPLAAHAASLFLSSNNSSCSSFSGPSASESEAGYPNLWRPCLLRLNSRQVSYVLQKEEALSSEAAASAATTAAAVDHGDALEYRIPFVFLDRIEVSRGLRGHEDDECLLTLHGLSSTPSSSSIATEPEVEAEAAEAAEAASNPLQLTPGPLRAASPRAKASPRLSPRVGLSPATPSLPLVFRVGKEDGEVWAKVIEEYGMFTPPLHIFHYIGDVRDHPRLPGVVYRHGEGDQLWPDGTRYFGQWEDHVYHGAGQLQDPEGQVIYKGQWAHGMKHGEGFYRFFQEPSGSRAYSGHFHREEFCGRGILWVVEEDGSLDWVQKHRPWAITRYEGKFSGGSEVREPRSLILVDERDSVAQHDFFPVLQNEAGVGPHQGTGKAPKDLAAEMYGLDAADLQHCGPDADAEIWYADGTRYHGPCLPGAVPHGEGGTLWEEGGLCFEGTFDRGLRAPQGRASLPNGVIYEGDFSQPGGRRHGNGTTSIPEALQRRLGFRSYVGEYLHGLRHGQGEDLSTGAVS</sequence>
<dbReference type="SMART" id="SM00698">
    <property type="entry name" value="MORN"/>
    <property type="match status" value="5"/>
</dbReference>